<reference evidence="3 4" key="1">
    <citation type="submission" date="2018-04" db="EMBL/GenBank/DDBJ databases">
        <title>Characteristic and Complete Genome Sequencing of A Novel Member of Infective Endocarditis Causative Bacteria: Bergeyella cardium QL-PH.</title>
        <authorList>
            <person name="Pan H."/>
            <person name="Sun E."/>
            <person name="Zhang Y."/>
        </authorList>
    </citation>
    <scope>NUCLEOTIDE SEQUENCE [LARGE SCALE GENOMIC DNA]</scope>
    <source>
        <strain evidence="3 4">HPQL</strain>
    </source>
</reference>
<evidence type="ECO:0000256" key="1">
    <source>
        <dbReference type="ARBA" id="ARBA00009091"/>
    </source>
</evidence>
<keyword evidence="2" id="KW-0732">Signal</keyword>
<proteinExistence type="inferred from homology"/>
<dbReference type="EMBL" id="CP029149">
    <property type="protein sequence ID" value="QHN65229.1"/>
    <property type="molecule type" value="Genomic_DNA"/>
</dbReference>
<dbReference type="InterPro" id="IPR005632">
    <property type="entry name" value="Chaperone_Skp"/>
</dbReference>
<organism evidence="3 4">
    <name type="scientific">Bergeyella cardium</name>
    <dbReference type="NCBI Taxonomy" id="1585976"/>
    <lineage>
        <taxon>Bacteria</taxon>
        <taxon>Pseudomonadati</taxon>
        <taxon>Bacteroidota</taxon>
        <taxon>Flavobacteriia</taxon>
        <taxon>Flavobacteriales</taxon>
        <taxon>Weeksellaceae</taxon>
        <taxon>Bergeyella</taxon>
    </lineage>
</organism>
<comment type="similarity">
    <text evidence="1">Belongs to the Skp family.</text>
</comment>
<dbReference type="PANTHER" id="PTHR35089:SF1">
    <property type="entry name" value="CHAPERONE PROTEIN SKP"/>
    <property type="match status" value="1"/>
</dbReference>
<dbReference type="GO" id="GO:0051082">
    <property type="term" value="F:unfolded protein binding"/>
    <property type="evidence" value="ECO:0007669"/>
    <property type="project" value="InterPro"/>
</dbReference>
<gene>
    <name evidence="3" type="ORF">DBX24_04640</name>
</gene>
<evidence type="ECO:0000313" key="3">
    <source>
        <dbReference type="EMBL" id="QHN65229.1"/>
    </source>
</evidence>
<dbReference type="AlphaFoldDB" id="A0A6P1QTV7"/>
<dbReference type="Gene3D" id="3.30.910.20">
    <property type="entry name" value="Skp domain"/>
    <property type="match status" value="1"/>
</dbReference>
<dbReference type="KEGG" id="bcad:DBX24_04640"/>
<dbReference type="OrthoDB" id="1524711at2"/>
<protein>
    <submittedName>
        <fullName evidence="3">OmpH family outer membrane protein</fullName>
    </submittedName>
</protein>
<keyword evidence="4" id="KW-1185">Reference proteome</keyword>
<dbReference type="GO" id="GO:0005829">
    <property type="term" value="C:cytosol"/>
    <property type="evidence" value="ECO:0007669"/>
    <property type="project" value="TreeGrafter"/>
</dbReference>
<accession>A0A6P1QTV7</accession>
<dbReference type="Proteomes" id="UP000464318">
    <property type="component" value="Chromosome"/>
</dbReference>
<evidence type="ECO:0000313" key="4">
    <source>
        <dbReference type="Proteomes" id="UP000464318"/>
    </source>
</evidence>
<name>A0A6P1QTV7_9FLAO</name>
<dbReference type="SUPFAM" id="SSF111384">
    <property type="entry name" value="OmpH-like"/>
    <property type="match status" value="1"/>
</dbReference>
<dbReference type="RefSeq" id="WP_120489843.1">
    <property type="nucleotide sequence ID" value="NZ_CP029149.1"/>
</dbReference>
<dbReference type="Pfam" id="PF03938">
    <property type="entry name" value="OmpH"/>
    <property type="match status" value="1"/>
</dbReference>
<dbReference type="SMART" id="SM00935">
    <property type="entry name" value="OmpH"/>
    <property type="match status" value="1"/>
</dbReference>
<sequence>MKQLSVLFSAVALFIASSAVKAQKVAHLDVNAVLSLMPEKKKADEKLEAFSKAKGAEIEKQAQAWQAEVAKYQQGAAKLTEAQRKAKEEELTKKQQNIQGMQQAAQKDLAEKSEAEYAPIEKKFQEAVNKVAKANGWDYILDGNSSLFIYKAGPDATAAVKKELGL</sequence>
<evidence type="ECO:0000256" key="2">
    <source>
        <dbReference type="ARBA" id="ARBA00022729"/>
    </source>
</evidence>
<dbReference type="GO" id="GO:0050821">
    <property type="term" value="P:protein stabilization"/>
    <property type="evidence" value="ECO:0007669"/>
    <property type="project" value="TreeGrafter"/>
</dbReference>
<dbReference type="InterPro" id="IPR024930">
    <property type="entry name" value="Skp_dom_sf"/>
</dbReference>
<dbReference type="PANTHER" id="PTHR35089">
    <property type="entry name" value="CHAPERONE PROTEIN SKP"/>
    <property type="match status" value="1"/>
</dbReference>